<comment type="caution">
    <text evidence="1">The sequence shown here is derived from an EMBL/GenBank/DDBJ whole genome shotgun (WGS) entry which is preliminary data.</text>
</comment>
<sequence>MKRWRASMPIDSSFVTAVELAAEDGGGEAVGRVLWGRKRGRGRRNGLRLGKIGDRECVFGLGMGGATETEQKKAAIDESGSEQMGRIETNGRWRGYVFFDMDRQFHALKTVASAAEEVIRPRLREIKHVPPTPCNVGDEVLVIAALVVCLVHLQDIVGVFVEHKH</sequence>
<keyword evidence="2" id="KW-1185">Reference proteome</keyword>
<gene>
    <name evidence="1" type="ORF">Acr_05g0006500</name>
</gene>
<reference evidence="1 2" key="1">
    <citation type="submission" date="2019-07" db="EMBL/GenBank/DDBJ databases">
        <title>De Novo Assembly of kiwifruit Actinidia rufa.</title>
        <authorList>
            <person name="Sugita-Konishi S."/>
            <person name="Sato K."/>
            <person name="Mori E."/>
            <person name="Abe Y."/>
            <person name="Kisaki G."/>
            <person name="Hamano K."/>
            <person name="Suezawa K."/>
            <person name="Otani M."/>
            <person name="Fukuda T."/>
            <person name="Manabe T."/>
            <person name="Gomi K."/>
            <person name="Tabuchi M."/>
            <person name="Akimitsu K."/>
            <person name="Kataoka I."/>
        </authorList>
    </citation>
    <scope>NUCLEOTIDE SEQUENCE [LARGE SCALE GENOMIC DNA]</scope>
    <source>
        <strain evidence="2">cv. Fuchu</strain>
    </source>
</reference>
<accession>A0A7J0EKL3</accession>
<dbReference type="Proteomes" id="UP000585474">
    <property type="component" value="Unassembled WGS sequence"/>
</dbReference>
<evidence type="ECO:0000313" key="1">
    <source>
        <dbReference type="EMBL" id="GFY87011.1"/>
    </source>
</evidence>
<proteinExistence type="predicted"/>
<dbReference type="EMBL" id="BJWL01000005">
    <property type="protein sequence ID" value="GFY87011.1"/>
    <property type="molecule type" value="Genomic_DNA"/>
</dbReference>
<evidence type="ECO:0000313" key="2">
    <source>
        <dbReference type="Proteomes" id="UP000585474"/>
    </source>
</evidence>
<protein>
    <submittedName>
        <fullName evidence="1">Uncharacterized protein</fullName>
    </submittedName>
</protein>
<name>A0A7J0EKL3_9ERIC</name>
<dbReference type="AlphaFoldDB" id="A0A7J0EKL3"/>
<organism evidence="1 2">
    <name type="scientific">Actinidia rufa</name>
    <dbReference type="NCBI Taxonomy" id="165716"/>
    <lineage>
        <taxon>Eukaryota</taxon>
        <taxon>Viridiplantae</taxon>
        <taxon>Streptophyta</taxon>
        <taxon>Embryophyta</taxon>
        <taxon>Tracheophyta</taxon>
        <taxon>Spermatophyta</taxon>
        <taxon>Magnoliopsida</taxon>
        <taxon>eudicotyledons</taxon>
        <taxon>Gunneridae</taxon>
        <taxon>Pentapetalae</taxon>
        <taxon>asterids</taxon>
        <taxon>Ericales</taxon>
        <taxon>Actinidiaceae</taxon>
        <taxon>Actinidia</taxon>
    </lineage>
</organism>